<feature type="transmembrane region" description="Helical" evidence="11">
    <location>
        <begin position="21"/>
        <end position="43"/>
    </location>
</feature>
<evidence type="ECO:0000256" key="1">
    <source>
        <dbReference type="ARBA" id="ARBA00022448"/>
    </source>
</evidence>
<keyword evidence="4 11" id="KW-0812">Transmembrane</keyword>
<feature type="region of interest" description="Disordered" evidence="12">
    <location>
        <begin position="75"/>
        <end position="106"/>
    </location>
</feature>
<evidence type="ECO:0000256" key="12">
    <source>
        <dbReference type="SAM" id="MobiDB-lite"/>
    </source>
</evidence>
<keyword evidence="10 11" id="KW-0472">Membrane</keyword>
<dbReference type="GO" id="GO:0005524">
    <property type="term" value="F:ATP binding"/>
    <property type="evidence" value="ECO:0007669"/>
    <property type="project" value="UniProtKB-UniRule"/>
</dbReference>
<dbReference type="PANTHER" id="PTHR30042:SF2">
    <property type="entry name" value="POTASSIUM-TRANSPORTING ATPASE KDPC SUBUNIT"/>
    <property type="match status" value="1"/>
</dbReference>
<evidence type="ECO:0000256" key="9">
    <source>
        <dbReference type="ARBA" id="ARBA00023065"/>
    </source>
</evidence>
<feature type="compositionally biased region" description="Polar residues" evidence="12">
    <location>
        <begin position="78"/>
        <end position="98"/>
    </location>
</feature>
<keyword evidence="1 11" id="KW-0813">Transport</keyword>
<name>A0A849H3Q4_9MICO</name>
<comment type="caution">
    <text evidence="13">The sequence shown here is derived from an EMBL/GenBank/DDBJ whole genome shotgun (WGS) entry which is preliminary data.</text>
</comment>
<keyword evidence="9 11" id="KW-0406">Ion transport</keyword>
<dbReference type="Proteomes" id="UP000588586">
    <property type="component" value="Unassembled WGS sequence"/>
</dbReference>
<keyword evidence="5 11" id="KW-0547">Nucleotide-binding</keyword>
<dbReference type="PIRSF" id="PIRSF001296">
    <property type="entry name" value="K_ATPase_KdpC"/>
    <property type="match status" value="1"/>
</dbReference>
<evidence type="ECO:0000256" key="11">
    <source>
        <dbReference type="HAMAP-Rule" id="MF_00276"/>
    </source>
</evidence>
<keyword evidence="7 11" id="KW-0630">Potassium</keyword>
<dbReference type="PANTHER" id="PTHR30042">
    <property type="entry name" value="POTASSIUM-TRANSPORTING ATPASE C CHAIN"/>
    <property type="match status" value="1"/>
</dbReference>
<keyword evidence="14" id="KW-1185">Reference proteome</keyword>
<comment type="subcellular location">
    <subcellularLocation>
        <location evidence="11">Cell membrane</location>
        <topology evidence="11">Single-pass membrane protein</topology>
    </subcellularLocation>
</comment>
<keyword evidence="3 11" id="KW-0633">Potassium transport</keyword>
<protein>
    <recommendedName>
        <fullName evidence="11">Potassium-transporting ATPase KdpC subunit</fullName>
    </recommendedName>
    <alternativeName>
        <fullName evidence="11">ATP phosphohydrolase [potassium-transporting] C chain</fullName>
    </alternativeName>
    <alternativeName>
        <fullName evidence="11">Potassium-binding and translocating subunit C</fullName>
    </alternativeName>
    <alternativeName>
        <fullName evidence="11">Potassium-translocating ATPase C chain</fullName>
    </alternativeName>
</protein>
<dbReference type="EMBL" id="JABEPQ010000001">
    <property type="protein sequence ID" value="NNM44416.1"/>
    <property type="molecule type" value="Genomic_DNA"/>
</dbReference>
<evidence type="ECO:0000256" key="10">
    <source>
        <dbReference type="ARBA" id="ARBA00023136"/>
    </source>
</evidence>
<accession>A0A849H3Q4</accession>
<comment type="function">
    <text evidence="11">Part of the high-affinity ATP-driven potassium transport (or Kdp) system, which catalyzes the hydrolysis of ATP coupled with the electrogenic transport of potassium into the cytoplasm. This subunit acts as a catalytic chaperone that increases the ATP-binding affinity of the ATP-hydrolyzing subunit KdpB by the formation of a transient KdpB/KdpC/ATP ternary complex.</text>
</comment>
<keyword evidence="2 11" id="KW-1003">Cell membrane</keyword>
<evidence type="ECO:0000256" key="2">
    <source>
        <dbReference type="ARBA" id="ARBA00022475"/>
    </source>
</evidence>
<evidence type="ECO:0000256" key="5">
    <source>
        <dbReference type="ARBA" id="ARBA00022741"/>
    </source>
</evidence>
<dbReference type="GO" id="GO:0008556">
    <property type="term" value="F:P-type potassium transmembrane transporter activity"/>
    <property type="evidence" value="ECO:0007669"/>
    <property type="project" value="InterPro"/>
</dbReference>
<comment type="similarity">
    <text evidence="11">Belongs to the KdpC family.</text>
</comment>
<evidence type="ECO:0000256" key="3">
    <source>
        <dbReference type="ARBA" id="ARBA00022538"/>
    </source>
</evidence>
<evidence type="ECO:0000256" key="8">
    <source>
        <dbReference type="ARBA" id="ARBA00022989"/>
    </source>
</evidence>
<dbReference type="NCBIfam" id="TIGR00681">
    <property type="entry name" value="kdpC"/>
    <property type="match status" value="1"/>
</dbReference>
<dbReference type="Pfam" id="PF02669">
    <property type="entry name" value="KdpC"/>
    <property type="match status" value="1"/>
</dbReference>
<evidence type="ECO:0000256" key="6">
    <source>
        <dbReference type="ARBA" id="ARBA00022840"/>
    </source>
</evidence>
<dbReference type="RefSeq" id="WP_171241574.1">
    <property type="nucleotide sequence ID" value="NZ_JABEPQ010000001.1"/>
</dbReference>
<evidence type="ECO:0000256" key="7">
    <source>
        <dbReference type="ARBA" id="ARBA00022958"/>
    </source>
</evidence>
<organism evidence="13 14">
    <name type="scientific">Knoellia koreensis</name>
    <dbReference type="NCBI Taxonomy" id="2730921"/>
    <lineage>
        <taxon>Bacteria</taxon>
        <taxon>Bacillati</taxon>
        <taxon>Actinomycetota</taxon>
        <taxon>Actinomycetes</taxon>
        <taxon>Micrococcales</taxon>
        <taxon>Intrasporangiaceae</taxon>
        <taxon>Knoellia</taxon>
    </lineage>
</organism>
<proteinExistence type="inferred from homology"/>
<comment type="subunit">
    <text evidence="11">The system is composed of three essential subunits: KdpA, KdpB and KdpC.</text>
</comment>
<keyword evidence="6 11" id="KW-0067">ATP-binding</keyword>
<dbReference type="NCBIfam" id="NF001454">
    <property type="entry name" value="PRK00315.1"/>
    <property type="match status" value="1"/>
</dbReference>
<evidence type="ECO:0000313" key="14">
    <source>
        <dbReference type="Proteomes" id="UP000588586"/>
    </source>
</evidence>
<dbReference type="InterPro" id="IPR003820">
    <property type="entry name" value="KdpC"/>
</dbReference>
<evidence type="ECO:0000313" key="13">
    <source>
        <dbReference type="EMBL" id="NNM44416.1"/>
    </source>
</evidence>
<reference evidence="13 14" key="1">
    <citation type="submission" date="2020-04" db="EMBL/GenBank/DDBJ databases">
        <title>Knoellia sp. isolate from air conditioner.</title>
        <authorList>
            <person name="Chea S."/>
            <person name="Kim D.-U."/>
        </authorList>
    </citation>
    <scope>NUCLEOTIDE SEQUENCE [LARGE SCALE GENOMIC DNA]</scope>
    <source>
        <strain evidence="13 14">DB2414S</strain>
    </source>
</reference>
<dbReference type="HAMAP" id="MF_00276">
    <property type="entry name" value="KdpC"/>
    <property type="match status" value="1"/>
</dbReference>
<gene>
    <name evidence="11 13" type="primary">kdpC</name>
    <name evidence="13" type="ORF">HJG52_00135</name>
</gene>
<dbReference type="GO" id="GO:0005886">
    <property type="term" value="C:plasma membrane"/>
    <property type="evidence" value="ECO:0007669"/>
    <property type="project" value="UniProtKB-SubCell"/>
</dbReference>
<sequence>MASRNTSSTSRQLVAALRMMLVLTGLLGVVYPAAVWVVGRVGFDDQARGSLVRRDGVVVGSSLLGQNFTGERWFTGRPSASNYSGDTSGGSNLAASSPDQRKAVRERADGYDAAYGTNAPADALTASGSGLDPQISVANARAQAPRVARANGLTEQAVRRLVDEHTQGRTLGFLGEPRVTVLELNLALERMTR</sequence>
<evidence type="ECO:0000256" key="4">
    <source>
        <dbReference type="ARBA" id="ARBA00022692"/>
    </source>
</evidence>
<dbReference type="AlphaFoldDB" id="A0A849H3Q4"/>
<keyword evidence="8 11" id="KW-1133">Transmembrane helix</keyword>